<dbReference type="GO" id="GO:0003824">
    <property type="term" value="F:catalytic activity"/>
    <property type="evidence" value="ECO:0007669"/>
    <property type="project" value="UniProtKB-ARBA"/>
</dbReference>
<comment type="cofactor">
    <cofactor evidence="1">
        <name>Mg(2+)</name>
        <dbReference type="ChEBI" id="CHEBI:18420"/>
    </cofactor>
</comment>
<feature type="domain" description="PAC" evidence="3">
    <location>
        <begin position="78"/>
        <end position="126"/>
    </location>
</feature>
<dbReference type="PROSITE" id="PS50113">
    <property type="entry name" value="PAC"/>
    <property type="match status" value="1"/>
</dbReference>
<dbReference type="NCBIfam" id="TIGR00229">
    <property type="entry name" value="sensory_box"/>
    <property type="match status" value="1"/>
</dbReference>
<evidence type="ECO:0000256" key="1">
    <source>
        <dbReference type="ARBA" id="ARBA00001946"/>
    </source>
</evidence>
<dbReference type="SMART" id="SM00267">
    <property type="entry name" value="GGDEF"/>
    <property type="match status" value="1"/>
</dbReference>
<dbReference type="SUPFAM" id="SSF55073">
    <property type="entry name" value="Nucleotide cyclase"/>
    <property type="match status" value="1"/>
</dbReference>
<dbReference type="Gene3D" id="3.30.70.270">
    <property type="match status" value="1"/>
</dbReference>
<dbReference type="PANTHER" id="PTHR46663">
    <property type="entry name" value="DIGUANYLATE CYCLASE DGCT-RELATED"/>
    <property type="match status" value="1"/>
</dbReference>
<evidence type="ECO:0000313" key="5">
    <source>
        <dbReference type="EMBL" id="TKV66759.1"/>
    </source>
</evidence>
<organism evidence="5 6">
    <name type="scientific">Marinobacter panjinensis</name>
    <dbReference type="NCBI Taxonomy" id="2576384"/>
    <lineage>
        <taxon>Bacteria</taxon>
        <taxon>Pseudomonadati</taxon>
        <taxon>Pseudomonadota</taxon>
        <taxon>Gammaproteobacteria</taxon>
        <taxon>Pseudomonadales</taxon>
        <taxon>Marinobacteraceae</taxon>
        <taxon>Marinobacter</taxon>
    </lineage>
</organism>
<dbReference type="InterPro" id="IPR000700">
    <property type="entry name" value="PAS-assoc_C"/>
</dbReference>
<dbReference type="Pfam" id="PF00990">
    <property type="entry name" value="GGDEF"/>
    <property type="match status" value="1"/>
</dbReference>
<dbReference type="CDD" id="cd00130">
    <property type="entry name" value="PAS"/>
    <property type="match status" value="1"/>
</dbReference>
<dbReference type="InterPro" id="IPR013655">
    <property type="entry name" value="PAS_fold_3"/>
</dbReference>
<proteinExistence type="predicted"/>
<feature type="domain" description="GGDEF" evidence="4">
    <location>
        <begin position="158"/>
        <end position="284"/>
    </location>
</feature>
<dbReference type="InterPro" id="IPR043128">
    <property type="entry name" value="Rev_trsase/Diguanyl_cyclase"/>
</dbReference>
<evidence type="ECO:0000259" key="4">
    <source>
        <dbReference type="PROSITE" id="PS50887"/>
    </source>
</evidence>
<evidence type="ECO:0000259" key="2">
    <source>
        <dbReference type="PROSITE" id="PS50112"/>
    </source>
</evidence>
<gene>
    <name evidence="5" type="ORF">FDP08_00970</name>
</gene>
<dbReference type="InterPro" id="IPR029787">
    <property type="entry name" value="Nucleotide_cyclase"/>
</dbReference>
<dbReference type="OrthoDB" id="766410at2"/>
<feature type="domain" description="PAS" evidence="2">
    <location>
        <begin position="5"/>
        <end position="75"/>
    </location>
</feature>
<keyword evidence="6" id="KW-1185">Reference proteome</keyword>
<sequence length="284" mass="31477">MPVDLKALYPKLTNLLLDAVFVVDQNDQIVFVSDSCEGLLGYRADELTGTLITDYVHPDDLGVTRASIVRVMDGQSHNDFCNRYIHRDGTIVYILWSARLSEEDGVRIGVARDVTALRQAEEKLRFLAHHDPLTGLTNRSLFHDRLESAIRAAHRHQSSLALLFLDLNDFKRINDTHGHAMGDRVLCMIAGRLEGCVRETDTVARMGGDEFTVLLTDIQSAEAVSKKVEQIIAAVTVPLGAEFGNIKTPSCSIGVACYPADGEDAGTLLNHADDNMYRLKRQRT</sequence>
<dbReference type="SMART" id="SM00091">
    <property type="entry name" value="PAS"/>
    <property type="match status" value="1"/>
</dbReference>
<dbReference type="RefSeq" id="WP_137434181.1">
    <property type="nucleotide sequence ID" value="NZ_JANRHC010000004.1"/>
</dbReference>
<dbReference type="PROSITE" id="PS50887">
    <property type="entry name" value="GGDEF"/>
    <property type="match status" value="1"/>
</dbReference>
<dbReference type="EMBL" id="SZYH01000001">
    <property type="protein sequence ID" value="TKV66759.1"/>
    <property type="molecule type" value="Genomic_DNA"/>
</dbReference>
<dbReference type="Proteomes" id="UP000308488">
    <property type="component" value="Unassembled WGS sequence"/>
</dbReference>
<dbReference type="InterPro" id="IPR000160">
    <property type="entry name" value="GGDEF_dom"/>
</dbReference>
<dbReference type="AlphaFoldDB" id="A0A4U6R0B9"/>
<dbReference type="Gene3D" id="3.30.450.20">
    <property type="entry name" value="PAS domain"/>
    <property type="match status" value="1"/>
</dbReference>
<evidence type="ECO:0000313" key="6">
    <source>
        <dbReference type="Proteomes" id="UP000308488"/>
    </source>
</evidence>
<accession>A0A4U6R0B9</accession>
<reference evidence="5 6" key="1">
    <citation type="submission" date="2019-05" db="EMBL/GenBank/DDBJ databases">
        <title>Marinobacter panjinensis sp. nov., a moderately halophilic bacterium isolated from sea tidal flat environment.</title>
        <authorList>
            <person name="Yang W."/>
            <person name="An M."/>
            <person name="He W."/>
            <person name="Luo X."/>
            <person name="Zhu L."/>
            <person name="Chen G."/>
            <person name="Zhang Y."/>
            <person name="Wang Y."/>
        </authorList>
    </citation>
    <scope>NUCLEOTIDE SEQUENCE [LARGE SCALE GENOMIC DNA]</scope>
    <source>
        <strain evidence="5 6">PJ-16</strain>
    </source>
</reference>
<evidence type="ECO:0000259" key="3">
    <source>
        <dbReference type="PROSITE" id="PS50113"/>
    </source>
</evidence>
<dbReference type="FunFam" id="3.30.70.270:FF:000001">
    <property type="entry name" value="Diguanylate cyclase domain protein"/>
    <property type="match status" value="1"/>
</dbReference>
<dbReference type="SUPFAM" id="SSF55785">
    <property type="entry name" value="PYP-like sensor domain (PAS domain)"/>
    <property type="match status" value="1"/>
</dbReference>
<dbReference type="Pfam" id="PF08447">
    <property type="entry name" value="PAS_3"/>
    <property type="match status" value="1"/>
</dbReference>
<dbReference type="CDD" id="cd01949">
    <property type="entry name" value="GGDEF"/>
    <property type="match status" value="1"/>
</dbReference>
<dbReference type="InterPro" id="IPR052163">
    <property type="entry name" value="DGC-Regulatory_Protein"/>
</dbReference>
<dbReference type="InterPro" id="IPR000014">
    <property type="entry name" value="PAS"/>
</dbReference>
<protein>
    <submittedName>
        <fullName evidence="5">Diguanylate cyclase</fullName>
    </submittedName>
</protein>
<dbReference type="NCBIfam" id="TIGR00254">
    <property type="entry name" value="GGDEF"/>
    <property type="match status" value="1"/>
</dbReference>
<comment type="caution">
    <text evidence="5">The sequence shown here is derived from an EMBL/GenBank/DDBJ whole genome shotgun (WGS) entry which is preliminary data.</text>
</comment>
<dbReference type="PROSITE" id="PS50112">
    <property type="entry name" value="PAS"/>
    <property type="match status" value="1"/>
</dbReference>
<dbReference type="InterPro" id="IPR035965">
    <property type="entry name" value="PAS-like_dom_sf"/>
</dbReference>
<name>A0A4U6R0B9_9GAMM</name>
<dbReference type="PANTHER" id="PTHR46663:SF2">
    <property type="entry name" value="GGDEF DOMAIN-CONTAINING PROTEIN"/>
    <property type="match status" value="1"/>
</dbReference>